<keyword evidence="2" id="KW-1185">Reference proteome</keyword>
<dbReference type="Proteomes" id="UP000031197">
    <property type="component" value="Unassembled WGS sequence"/>
</dbReference>
<organism evidence="1 2">
    <name type="scientific">Alteromonas marina</name>
    <dbReference type="NCBI Taxonomy" id="203795"/>
    <lineage>
        <taxon>Bacteria</taxon>
        <taxon>Pseudomonadati</taxon>
        <taxon>Pseudomonadota</taxon>
        <taxon>Gammaproteobacteria</taxon>
        <taxon>Alteromonadales</taxon>
        <taxon>Alteromonadaceae</taxon>
        <taxon>Alteromonas/Salinimonas group</taxon>
        <taxon>Alteromonas</taxon>
    </lineage>
</organism>
<evidence type="ECO:0000313" key="2">
    <source>
        <dbReference type="Proteomes" id="UP000031197"/>
    </source>
</evidence>
<protein>
    <submittedName>
        <fullName evidence="1">Uncharacterized protein</fullName>
    </submittedName>
</protein>
<dbReference type="RefSeq" id="WP_039222411.1">
    <property type="nucleotide sequence ID" value="NZ_JWLW01000056.1"/>
</dbReference>
<gene>
    <name evidence="1" type="ORF">RJ41_14725</name>
</gene>
<evidence type="ECO:0000313" key="1">
    <source>
        <dbReference type="EMBL" id="KHT46322.1"/>
    </source>
</evidence>
<sequence length="236" mass="27330">MKVSIGFNRHLEPDWLAQTASWVANDIAGKELKQKIDELLTPAFSSQVAKDKTRNLLFGIWCKLPKHIPNSFQKDAAELLMEHSELNLVFHWGMMLAKYPFFRTVVEQIGKLTKLNDSFIYSQLEQRITEIYGDTSTIKRSMQFVVRTLMNLEFLANPKQGLYQLRKPILVTKPEIKAWLVEASIYSETVTSRSLNAINDEPVWFPFDIYFEESDLSSNSRLEPHHQFADTVVFVN</sequence>
<dbReference type="EMBL" id="JWLW01000056">
    <property type="protein sequence ID" value="KHT46322.1"/>
    <property type="molecule type" value="Genomic_DNA"/>
</dbReference>
<name>A0A0B3XLJ3_9ALTE</name>
<proteinExistence type="predicted"/>
<reference evidence="1 2" key="1">
    <citation type="submission" date="2014-12" db="EMBL/GenBank/DDBJ databases">
        <title>Genome sequencing of Alteromonas marina AD001.</title>
        <authorList>
            <person name="Adrian T.G.S."/>
            <person name="Chan K.G."/>
        </authorList>
    </citation>
    <scope>NUCLEOTIDE SEQUENCE [LARGE SCALE GENOMIC DNA]</scope>
    <source>
        <strain evidence="1 2">AD001</strain>
    </source>
</reference>
<dbReference type="OrthoDB" id="8454348at2"/>
<dbReference type="AlphaFoldDB" id="A0A0B3XLJ3"/>
<accession>A0A0B3XLJ3</accession>
<comment type="caution">
    <text evidence="1">The sequence shown here is derived from an EMBL/GenBank/DDBJ whole genome shotgun (WGS) entry which is preliminary data.</text>
</comment>